<keyword evidence="4" id="KW-1185">Reference proteome</keyword>
<sequence>MCRGRARVPIKGPKVLSSIYCVRDRVFPSLSSCCSAIWEEFDNLGSENSTIGGLFWVVFFRGSAFVLMQYYFGEFRLPGGTTIFSSYASSVLSVSIQEVCSSRGLAAGRFAQRRNMEIGLNPLKHPKEADQVEAIVGEEFKEDPTSQITEHRLGLQVCKLLPNPSFYKGVHLKNEVVVSRCAQFELSNSRFMIRLLVPAGQCTTAPLFGHQVDPTASFPLFSGKKSSQILSQSHQSFIISPLLHLLSEFHSSCTMVRKLGPRRGARSRASSRPIPAEVAVEQLERRTKRRNDPAEQPGSSSAPQRAAKRGRASSSGRGSSPPNPRTDIPGDSSENPEESSSSSSESQEDIPSESVIREFYKNLTCTEEGYESKVKGIAIDMPTEIAASIFKVPDEVANYHEFEFNLHEAYSILTGLPADESDPKQTYVTRFNANSFPPVLRVINHILTTIITPQGGGRDRLTDIQRFILYCMNEKSQSIPKSNIYTFKNIQKFMGFRLEGNQIRRGPAVVEAPQVQEEQPQDQGDQPQPQEDQPQVQGDQPQAQEEQPPAEGDQPLGQEDQPPVHEDQPQVPTEELISFLNDKFEFLNSSIQTMSTSFELRIQRLENTVSAKFIEQKAASDYAAQSTRLSFAHFVDDLETGSSSSSQPIATDLARIQATLMENSDRMEHFLVDTLSEQVDTGPSSQNNFSQIWDSNPLKHPKEADQVEAIVGEEFKEDPTSQITEHRLGLQVCKLLPNPSFYKGVHLKNEVVVSRCAQFELSNSRSAGGGVENRVLSGRPRIRFPGSLHHHPAIVPHRLSLSRHYASSSTLPSRPFNIPLTNMRQHQER</sequence>
<reference evidence="3" key="1">
    <citation type="submission" date="2017-07" db="EMBL/GenBank/DDBJ databases">
        <title>Taro Niue Genome Assembly and Annotation.</title>
        <authorList>
            <person name="Atibalentja N."/>
            <person name="Keating K."/>
            <person name="Fields C.J."/>
        </authorList>
    </citation>
    <scope>NUCLEOTIDE SEQUENCE</scope>
    <source>
        <strain evidence="3">Niue_2</strain>
        <tissue evidence="3">Leaf</tissue>
    </source>
</reference>
<organism evidence="3 4">
    <name type="scientific">Colocasia esculenta</name>
    <name type="common">Wild taro</name>
    <name type="synonym">Arum esculentum</name>
    <dbReference type="NCBI Taxonomy" id="4460"/>
    <lineage>
        <taxon>Eukaryota</taxon>
        <taxon>Viridiplantae</taxon>
        <taxon>Streptophyta</taxon>
        <taxon>Embryophyta</taxon>
        <taxon>Tracheophyta</taxon>
        <taxon>Spermatophyta</taxon>
        <taxon>Magnoliopsida</taxon>
        <taxon>Liliopsida</taxon>
        <taxon>Araceae</taxon>
        <taxon>Aroideae</taxon>
        <taxon>Colocasieae</taxon>
        <taxon>Colocasia</taxon>
    </lineage>
</organism>
<feature type="compositionally biased region" description="Basic and acidic residues" evidence="1">
    <location>
        <begin position="282"/>
        <end position="293"/>
    </location>
</feature>
<evidence type="ECO:0000256" key="1">
    <source>
        <dbReference type="SAM" id="MobiDB-lite"/>
    </source>
</evidence>
<feature type="region of interest" description="Disordered" evidence="1">
    <location>
        <begin position="806"/>
        <end position="829"/>
    </location>
</feature>
<feature type="region of interest" description="Disordered" evidence="1">
    <location>
        <begin position="513"/>
        <end position="570"/>
    </location>
</feature>
<feature type="compositionally biased region" description="Low complexity" evidence="1">
    <location>
        <begin position="267"/>
        <end position="276"/>
    </location>
</feature>
<name>A0A843U6P8_COLES</name>
<evidence type="ECO:0000313" key="4">
    <source>
        <dbReference type="Proteomes" id="UP000652761"/>
    </source>
</evidence>
<dbReference type="EMBL" id="NMUH01000439">
    <property type="protein sequence ID" value="MQL79191.1"/>
    <property type="molecule type" value="Genomic_DNA"/>
</dbReference>
<comment type="caution">
    <text evidence="3">The sequence shown here is derived from an EMBL/GenBank/DDBJ whole genome shotgun (WGS) entry which is preliminary data.</text>
</comment>
<feature type="transmembrane region" description="Helical" evidence="2">
    <location>
        <begin position="53"/>
        <end position="72"/>
    </location>
</feature>
<proteinExistence type="predicted"/>
<keyword evidence="2" id="KW-0812">Transmembrane</keyword>
<keyword evidence="2" id="KW-0472">Membrane</keyword>
<feature type="compositionally biased region" description="Low complexity" evidence="1">
    <location>
        <begin position="513"/>
        <end position="555"/>
    </location>
</feature>
<evidence type="ECO:0000256" key="2">
    <source>
        <dbReference type="SAM" id="Phobius"/>
    </source>
</evidence>
<evidence type="ECO:0000313" key="3">
    <source>
        <dbReference type="EMBL" id="MQL79191.1"/>
    </source>
</evidence>
<gene>
    <name evidence="3" type="ORF">Taro_011628</name>
</gene>
<dbReference type="AlphaFoldDB" id="A0A843U6P8"/>
<accession>A0A843U6P8</accession>
<feature type="region of interest" description="Disordered" evidence="1">
    <location>
        <begin position="260"/>
        <end position="354"/>
    </location>
</feature>
<feature type="compositionally biased region" description="Polar residues" evidence="1">
    <location>
        <begin position="819"/>
        <end position="829"/>
    </location>
</feature>
<keyword evidence="2" id="KW-1133">Transmembrane helix</keyword>
<dbReference type="Proteomes" id="UP000652761">
    <property type="component" value="Unassembled WGS sequence"/>
</dbReference>
<protein>
    <submittedName>
        <fullName evidence="3">Uncharacterized protein</fullName>
    </submittedName>
</protein>